<evidence type="ECO:0000256" key="1">
    <source>
        <dbReference type="SAM" id="MobiDB-lite"/>
    </source>
</evidence>
<name>A0A7S4LM68_9EUGL</name>
<proteinExistence type="predicted"/>
<dbReference type="InterPro" id="IPR036770">
    <property type="entry name" value="Ankyrin_rpt-contain_sf"/>
</dbReference>
<feature type="region of interest" description="Disordered" evidence="1">
    <location>
        <begin position="189"/>
        <end position="209"/>
    </location>
</feature>
<dbReference type="Gene3D" id="1.25.40.20">
    <property type="entry name" value="Ankyrin repeat-containing domain"/>
    <property type="match status" value="1"/>
</dbReference>
<dbReference type="InterPro" id="IPR027417">
    <property type="entry name" value="P-loop_NTPase"/>
</dbReference>
<accession>A0A7S4LM68</accession>
<protein>
    <submittedName>
        <fullName evidence="2">Uncharacterized protein</fullName>
    </submittedName>
</protein>
<dbReference type="AlphaFoldDB" id="A0A7S4LM68"/>
<dbReference type="Gene3D" id="3.40.50.300">
    <property type="entry name" value="P-loop containing nucleotide triphosphate hydrolases"/>
    <property type="match status" value="1"/>
</dbReference>
<organism evidence="2">
    <name type="scientific">Eutreptiella gymnastica</name>
    <dbReference type="NCBI Taxonomy" id="73025"/>
    <lineage>
        <taxon>Eukaryota</taxon>
        <taxon>Discoba</taxon>
        <taxon>Euglenozoa</taxon>
        <taxon>Euglenida</taxon>
        <taxon>Spirocuta</taxon>
        <taxon>Euglenophyceae</taxon>
        <taxon>Eutreptiales</taxon>
        <taxon>Eutreptiaceae</taxon>
        <taxon>Eutreptiella</taxon>
    </lineage>
</organism>
<reference evidence="2" key="1">
    <citation type="submission" date="2021-01" db="EMBL/GenBank/DDBJ databases">
        <authorList>
            <person name="Corre E."/>
            <person name="Pelletier E."/>
            <person name="Niang G."/>
            <person name="Scheremetjew M."/>
            <person name="Finn R."/>
            <person name="Kale V."/>
            <person name="Holt S."/>
            <person name="Cochrane G."/>
            <person name="Meng A."/>
            <person name="Brown T."/>
            <person name="Cohen L."/>
        </authorList>
    </citation>
    <scope>NUCLEOTIDE SEQUENCE</scope>
    <source>
        <strain evidence="2">CCMP1594</strain>
    </source>
</reference>
<dbReference type="EMBL" id="HBJA01144311">
    <property type="protein sequence ID" value="CAE0838348.1"/>
    <property type="molecule type" value="Transcribed_RNA"/>
</dbReference>
<gene>
    <name evidence="2" type="ORF">EGYM00163_LOCUS49720</name>
</gene>
<dbReference type="SUPFAM" id="SSF48403">
    <property type="entry name" value="Ankyrin repeat"/>
    <property type="match status" value="1"/>
</dbReference>
<sequence>MALSEEALHRVQRLDQYNSFYKSSILPHVADLYLRSEMRTPLICLRNDGDPRRSIESLHAMYNCEAKVHEITLDPRYGDQEKPLLAMVSKALDTGDWVVVSGAETMRESTSRSVGRQIMTVQPEPAKFPRRRKFRLWLVWHFAVAPPAPLDDQNFASVASVLLRQCLLSLNGNVAPGYAGALVPERWDDLPPEQSQQLRSSEPDPRDEELHAMPEATGRWFHHNVEYYEAQVPEVEGARNIWQCIKYDDLAGLEPLLAKKQVDLDYCRWLDNVNPLTRAITTNNVTLAAMLLKSGADPNFCGVDGLPPPLFAGVTSQEMVQLLIDHNAAVYSLKFDGHTLYDDPKTHPDVRTYLEQQA</sequence>
<evidence type="ECO:0000313" key="2">
    <source>
        <dbReference type="EMBL" id="CAE0838348.1"/>
    </source>
</evidence>